<feature type="transmembrane region" description="Helical" evidence="2">
    <location>
        <begin position="50"/>
        <end position="71"/>
    </location>
</feature>
<evidence type="ECO:0000313" key="4">
    <source>
        <dbReference type="Proteomes" id="UP000030645"/>
    </source>
</evidence>
<proteinExistence type="predicted"/>
<dbReference type="eggNOG" id="ENOG502RXUR">
    <property type="taxonomic scope" value="Eukaryota"/>
</dbReference>
<feature type="transmembrane region" description="Helical" evidence="2">
    <location>
        <begin position="190"/>
        <end position="219"/>
    </location>
</feature>
<feature type="transmembrane region" description="Helical" evidence="2">
    <location>
        <begin position="240"/>
        <end position="258"/>
    </location>
</feature>
<keyword evidence="2" id="KW-1133">Transmembrane helix</keyword>
<organism evidence="3 4">
    <name type="scientific">Morus notabilis</name>
    <dbReference type="NCBI Taxonomy" id="981085"/>
    <lineage>
        <taxon>Eukaryota</taxon>
        <taxon>Viridiplantae</taxon>
        <taxon>Streptophyta</taxon>
        <taxon>Embryophyta</taxon>
        <taxon>Tracheophyta</taxon>
        <taxon>Spermatophyta</taxon>
        <taxon>Magnoliopsida</taxon>
        <taxon>eudicotyledons</taxon>
        <taxon>Gunneridae</taxon>
        <taxon>Pentapetalae</taxon>
        <taxon>rosids</taxon>
        <taxon>fabids</taxon>
        <taxon>Rosales</taxon>
        <taxon>Moraceae</taxon>
        <taxon>Moreae</taxon>
        <taxon>Morus</taxon>
    </lineage>
</organism>
<sequence length="334" mass="36064">MSEINAGFSHSQEPLPSSSSSSSSPSSCFLLQAPKILLDSLKIFLRNKRIFLSIFALTTLPLSFLLFSLSLSSHRLRSHVLQLESLASLSPTRFEARQVWKESRDDAISILYTKALFLLPCFSLSLLAAVSAVTSVTLAVNGKRPTLHSAVTAVKSTWKRPLATSILVYALFLAYVPVPQTLSAAFPSPALRLLILTVGSVVEVYLMAVMSLAVVVSIAEERFGCDAIRVGSGLMGGRRVCGWVLSGLSVSATAFISGELEEAMDGQDQSRKTTSTMSSFAAAIRVAAGVSDEIGLVVLYGAVVLWSYVVFSIFYCDSRRRHGLKAENSENVRV</sequence>
<dbReference type="OrthoDB" id="1293150at2759"/>
<feature type="region of interest" description="Disordered" evidence="1">
    <location>
        <begin position="1"/>
        <end position="23"/>
    </location>
</feature>
<evidence type="ECO:0008006" key="5">
    <source>
        <dbReference type="Google" id="ProtNLM"/>
    </source>
</evidence>
<accession>W9RKJ7</accession>
<feature type="transmembrane region" description="Helical" evidence="2">
    <location>
        <begin position="161"/>
        <end position="178"/>
    </location>
</feature>
<gene>
    <name evidence="3" type="ORF">L484_023049</name>
</gene>
<protein>
    <recommendedName>
        <fullName evidence="5">Transmembrane protein</fullName>
    </recommendedName>
</protein>
<dbReference type="KEGG" id="mnt:21405829"/>
<keyword evidence="4" id="KW-1185">Reference proteome</keyword>
<dbReference type="STRING" id="981085.W9RKJ7"/>
<name>W9RKJ7_9ROSA</name>
<evidence type="ECO:0000313" key="3">
    <source>
        <dbReference type="EMBL" id="EXB94940.1"/>
    </source>
</evidence>
<feature type="transmembrane region" description="Helical" evidence="2">
    <location>
        <begin position="294"/>
        <end position="316"/>
    </location>
</feature>
<feature type="transmembrane region" description="Helical" evidence="2">
    <location>
        <begin position="115"/>
        <end position="140"/>
    </location>
</feature>
<dbReference type="EMBL" id="KE345183">
    <property type="protein sequence ID" value="EXB94940.1"/>
    <property type="molecule type" value="Genomic_DNA"/>
</dbReference>
<dbReference type="PANTHER" id="PTHR33133:SF21">
    <property type="entry name" value="TRANSMEMBRANE PROTEIN"/>
    <property type="match status" value="1"/>
</dbReference>
<dbReference type="PANTHER" id="PTHR33133">
    <property type="entry name" value="OS08G0107100 PROTEIN-RELATED"/>
    <property type="match status" value="1"/>
</dbReference>
<keyword evidence="2" id="KW-0472">Membrane</keyword>
<dbReference type="Proteomes" id="UP000030645">
    <property type="component" value="Unassembled WGS sequence"/>
</dbReference>
<dbReference type="AlphaFoldDB" id="W9RKJ7"/>
<reference evidence="4" key="1">
    <citation type="submission" date="2013-01" db="EMBL/GenBank/DDBJ databases">
        <title>Draft Genome Sequence of a Mulberry Tree, Morus notabilis C.K. Schneid.</title>
        <authorList>
            <person name="He N."/>
            <person name="Zhao S."/>
        </authorList>
    </citation>
    <scope>NUCLEOTIDE SEQUENCE</scope>
</reference>
<keyword evidence="2" id="KW-0812">Transmembrane</keyword>
<evidence type="ECO:0000256" key="2">
    <source>
        <dbReference type="SAM" id="Phobius"/>
    </source>
</evidence>
<evidence type="ECO:0000256" key="1">
    <source>
        <dbReference type="SAM" id="MobiDB-lite"/>
    </source>
</evidence>